<reference evidence="1" key="1">
    <citation type="submission" date="2021-02" db="EMBL/GenBank/DDBJ databases">
        <title>First Annotated Genome of the Yellow-green Alga Tribonema minus.</title>
        <authorList>
            <person name="Mahan K.M."/>
        </authorList>
    </citation>
    <scope>NUCLEOTIDE SEQUENCE</scope>
    <source>
        <strain evidence="1">UTEX B ZZ1240</strain>
    </source>
</reference>
<comment type="caution">
    <text evidence="1">The sequence shown here is derived from an EMBL/GenBank/DDBJ whole genome shotgun (WGS) entry which is preliminary data.</text>
</comment>
<protein>
    <submittedName>
        <fullName evidence="1">Uncharacterized protein</fullName>
    </submittedName>
</protein>
<evidence type="ECO:0000313" key="2">
    <source>
        <dbReference type="Proteomes" id="UP000664859"/>
    </source>
</evidence>
<gene>
    <name evidence="1" type="ORF">JKP88DRAFT_218589</name>
</gene>
<proteinExistence type="predicted"/>
<organism evidence="1 2">
    <name type="scientific">Tribonema minus</name>
    <dbReference type="NCBI Taxonomy" id="303371"/>
    <lineage>
        <taxon>Eukaryota</taxon>
        <taxon>Sar</taxon>
        <taxon>Stramenopiles</taxon>
        <taxon>Ochrophyta</taxon>
        <taxon>PX clade</taxon>
        <taxon>Xanthophyceae</taxon>
        <taxon>Tribonematales</taxon>
        <taxon>Tribonemataceae</taxon>
        <taxon>Tribonema</taxon>
    </lineage>
</organism>
<accession>A0A835Z9J2</accession>
<dbReference type="EMBL" id="JAFCMP010000090">
    <property type="protein sequence ID" value="KAG5187370.1"/>
    <property type="molecule type" value="Genomic_DNA"/>
</dbReference>
<keyword evidence="2" id="KW-1185">Reference proteome</keyword>
<sequence length="178" mass="19861">MFFRVDKANPDAAFEQMCAMARAGASTDPWDAFGEVKWSDVHALNRTIELSFRRSPFTGLQCDGSLWVKGRFYENVDKTTTLGTYNALAQACGDGVTRAMLAPGWGIVIREVQVDSAKRRQGVFKGWLAQLKQDFGTVVIEYVEPTGLRAKLEAYGFVKANNRVDIADNPTYYWTSGK</sequence>
<evidence type="ECO:0000313" key="1">
    <source>
        <dbReference type="EMBL" id="KAG5187370.1"/>
    </source>
</evidence>
<name>A0A835Z9J2_9STRA</name>
<dbReference type="AlphaFoldDB" id="A0A835Z9J2"/>
<dbReference type="Proteomes" id="UP000664859">
    <property type="component" value="Unassembled WGS sequence"/>
</dbReference>